<proteinExistence type="predicted"/>
<gene>
    <name evidence="6" type="ORF">HNR30_008381</name>
</gene>
<keyword evidence="4" id="KW-0812">Transmembrane</keyword>
<accession>A0A7W0CTI0</accession>
<feature type="region of interest" description="Disordered" evidence="3">
    <location>
        <begin position="115"/>
        <end position="143"/>
    </location>
</feature>
<dbReference type="InterPro" id="IPR027383">
    <property type="entry name" value="Znf_put"/>
</dbReference>
<keyword evidence="1" id="KW-0805">Transcription regulation</keyword>
<keyword evidence="7" id="KW-1185">Reference proteome</keyword>
<reference evidence="6 7" key="1">
    <citation type="submission" date="2020-07" db="EMBL/GenBank/DDBJ databases">
        <title>Genomic Encyclopedia of Type Strains, Phase IV (KMG-IV): sequencing the most valuable type-strain genomes for metagenomic binning, comparative biology and taxonomic classification.</title>
        <authorList>
            <person name="Goeker M."/>
        </authorList>
    </citation>
    <scope>NUCLEOTIDE SEQUENCE [LARGE SCALE GENOMIC DNA]</scope>
    <source>
        <strain evidence="6 7">DSM 45533</strain>
    </source>
</reference>
<evidence type="ECO:0000313" key="6">
    <source>
        <dbReference type="EMBL" id="MBA2896985.1"/>
    </source>
</evidence>
<keyword evidence="4" id="KW-0472">Membrane</keyword>
<evidence type="ECO:0000256" key="3">
    <source>
        <dbReference type="SAM" id="MobiDB-lite"/>
    </source>
</evidence>
<name>A0A7W0CTI0_9ACTN</name>
<keyword evidence="4" id="KW-1133">Transmembrane helix</keyword>
<evidence type="ECO:0000256" key="2">
    <source>
        <dbReference type="ARBA" id="ARBA00023163"/>
    </source>
</evidence>
<evidence type="ECO:0000256" key="1">
    <source>
        <dbReference type="ARBA" id="ARBA00023015"/>
    </source>
</evidence>
<comment type="caution">
    <text evidence="6">The sequence shown here is derived from an EMBL/GenBank/DDBJ whole genome shotgun (WGS) entry which is preliminary data.</text>
</comment>
<sequence>MMTCEEVRLSLGAHALGALEPDEAVEIDNHLAECDACLEEFTGLAMLPPMLAKVSEKDIALVAEPPRQVLERLLTTTARKKQRGRLLLGLAASVAVLAVGGTVWGAIATNNSGGTTAAGQPAPALATSAPDAQGYGAAESNEDAAKASERVAKEAASPEVGVMMAPMRFEDSTGDVRAEATAVEEDGGTKLTVTVNGVRPSTTCQLIVIDRAGHEDVTAAWVLDPEYPAKAATFDRVTSTPLGQIATLKLVDADRKVLAELKPA</sequence>
<evidence type="ECO:0000256" key="4">
    <source>
        <dbReference type="SAM" id="Phobius"/>
    </source>
</evidence>
<organism evidence="6 7">
    <name type="scientific">Nonomuraea soli</name>
    <dbReference type="NCBI Taxonomy" id="1032476"/>
    <lineage>
        <taxon>Bacteria</taxon>
        <taxon>Bacillati</taxon>
        <taxon>Actinomycetota</taxon>
        <taxon>Actinomycetes</taxon>
        <taxon>Streptosporangiales</taxon>
        <taxon>Streptosporangiaceae</taxon>
        <taxon>Nonomuraea</taxon>
    </lineage>
</organism>
<protein>
    <recommendedName>
        <fullName evidence="5">Putative zinc-finger domain-containing protein</fullName>
    </recommendedName>
</protein>
<dbReference type="Pfam" id="PF13490">
    <property type="entry name" value="zf-HC2"/>
    <property type="match status" value="1"/>
</dbReference>
<dbReference type="Gene3D" id="1.10.10.1320">
    <property type="entry name" value="Anti-sigma factor, zinc-finger domain"/>
    <property type="match status" value="1"/>
</dbReference>
<evidence type="ECO:0000313" key="7">
    <source>
        <dbReference type="Proteomes" id="UP000530928"/>
    </source>
</evidence>
<dbReference type="EMBL" id="JACDUR010000010">
    <property type="protein sequence ID" value="MBA2896985.1"/>
    <property type="molecule type" value="Genomic_DNA"/>
</dbReference>
<feature type="domain" description="Putative zinc-finger" evidence="5">
    <location>
        <begin position="4"/>
        <end position="37"/>
    </location>
</feature>
<feature type="compositionally biased region" description="Low complexity" evidence="3">
    <location>
        <begin position="115"/>
        <end position="129"/>
    </location>
</feature>
<dbReference type="Proteomes" id="UP000530928">
    <property type="component" value="Unassembled WGS sequence"/>
</dbReference>
<feature type="transmembrane region" description="Helical" evidence="4">
    <location>
        <begin position="86"/>
        <end position="107"/>
    </location>
</feature>
<dbReference type="AlphaFoldDB" id="A0A7W0CTI0"/>
<keyword evidence="2" id="KW-0804">Transcription</keyword>
<dbReference type="InterPro" id="IPR041916">
    <property type="entry name" value="Anti_sigma_zinc_sf"/>
</dbReference>
<evidence type="ECO:0000259" key="5">
    <source>
        <dbReference type="Pfam" id="PF13490"/>
    </source>
</evidence>